<evidence type="ECO:0008006" key="6">
    <source>
        <dbReference type="Google" id="ProtNLM"/>
    </source>
</evidence>
<dbReference type="Proteomes" id="UP001642483">
    <property type="component" value="Unassembled WGS sequence"/>
</dbReference>
<feature type="transmembrane region" description="Helical" evidence="3">
    <location>
        <begin position="353"/>
        <end position="372"/>
    </location>
</feature>
<feature type="transmembrane region" description="Helical" evidence="3">
    <location>
        <begin position="73"/>
        <end position="91"/>
    </location>
</feature>
<organism evidence="4 5">
    <name type="scientific">Clavelina lepadiformis</name>
    <name type="common">Light-bulb sea squirt</name>
    <name type="synonym">Ascidia lepadiformis</name>
    <dbReference type="NCBI Taxonomy" id="159417"/>
    <lineage>
        <taxon>Eukaryota</taxon>
        <taxon>Metazoa</taxon>
        <taxon>Chordata</taxon>
        <taxon>Tunicata</taxon>
        <taxon>Ascidiacea</taxon>
        <taxon>Aplousobranchia</taxon>
        <taxon>Clavelinidae</taxon>
        <taxon>Clavelina</taxon>
    </lineage>
</organism>
<sequence>MENWKKPTVIICLYGFFLYIKPSEPFLTPYLMGPVHNLTEEEVVNEIYPVWIYSYLALLVPVFLLTDYLKYKPIIILQALGQMSCWILLLFGRGVSLMRLMQVFYAFGTSGEVAYYSYIYSVVEEKHYQLVTSYIRSATLLGYFLASLLSQLLVSLADLSYYYLNVISLVNVSIAFVIALFLPMPKRTLFFYASNNASSESRQKMLEKEVSKGNGTSFSNSSIPDLPTMGSEKTSGSWKTTLVTLGKDLKDCYTDTTLLRWSVWWALSTCGWLLVVNYVQNLWETIRPSEDHEIYNGAVETVATVLGALGALAVGYIKVNWVKWGEFSLGFISLVICVLLMAMYWTTDIWICYVAYVLFISLYNIVITITQLV</sequence>
<feature type="transmembrane region" description="Helical" evidence="3">
    <location>
        <begin position="47"/>
        <end position="66"/>
    </location>
</feature>
<dbReference type="InterPro" id="IPR036259">
    <property type="entry name" value="MFS_trans_sf"/>
</dbReference>
<dbReference type="PANTHER" id="PTHR10686">
    <property type="entry name" value="FOLATE TRANSPORTER"/>
    <property type="match status" value="1"/>
</dbReference>
<keyword evidence="2" id="KW-0813">Transport</keyword>
<evidence type="ECO:0000256" key="1">
    <source>
        <dbReference type="ARBA" id="ARBA00005773"/>
    </source>
</evidence>
<comment type="caution">
    <text evidence="4">The sequence shown here is derived from an EMBL/GenBank/DDBJ whole genome shotgun (WGS) entry which is preliminary data.</text>
</comment>
<keyword evidence="5" id="KW-1185">Reference proteome</keyword>
<keyword evidence="3" id="KW-1133">Transmembrane helix</keyword>
<dbReference type="PANTHER" id="PTHR10686:SF18">
    <property type="entry name" value="IP11787P-RELATED"/>
    <property type="match status" value="1"/>
</dbReference>
<evidence type="ECO:0000256" key="3">
    <source>
        <dbReference type="SAM" id="Phobius"/>
    </source>
</evidence>
<protein>
    <recommendedName>
        <fullName evidence="6">Thiamine transporter 2</fullName>
    </recommendedName>
</protein>
<dbReference type="InterPro" id="IPR002666">
    <property type="entry name" value="Folate_carrier"/>
</dbReference>
<feature type="transmembrane region" description="Helical" evidence="3">
    <location>
        <begin position="103"/>
        <end position="123"/>
    </location>
</feature>
<evidence type="ECO:0000256" key="2">
    <source>
        <dbReference type="PIRNR" id="PIRNR028739"/>
    </source>
</evidence>
<evidence type="ECO:0000313" key="5">
    <source>
        <dbReference type="Proteomes" id="UP001642483"/>
    </source>
</evidence>
<keyword evidence="2 3" id="KW-0472">Membrane</keyword>
<feature type="transmembrane region" description="Helical" evidence="3">
    <location>
        <begin position="160"/>
        <end position="182"/>
    </location>
</feature>
<name>A0ABP0H709_CLALP</name>
<feature type="transmembrane region" description="Helical" evidence="3">
    <location>
        <begin position="329"/>
        <end position="347"/>
    </location>
</feature>
<feature type="transmembrane region" description="Helical" evidence="3">
    <location>
        <begin position="135"/>
        <end position="154"/>
    </location>
</feature>
<gene>
    <name evidence="4" type="ORF">CVLEPA_LOCUS31754</name>
</gene>
<keyword evidence="3" id="KW-0812">Transmembrane</keyword>
<accession>A0ABP0H709</accession>
<dbReference type="NCBIfam" id="TIGR00806">
    <property type="entry name" value="rfc"/>
    <property type="match status" value="1"/>
</dbReference>
<feature type="transmembrane region" description="Helical" evidence="3">
    <location>
        <begin position="258"/>
        <end position="279"/>
    </location>
</feature>
<dbReference type="Gene3D" id="1.20.1250.20">
    <property type="entry name" value="MFS general substrate transporter like domains"/>
    <property type="match status" value="1"/>
</dbReference>
<feature type="transmembrane region" description="Helical" evidence="3">
    <location>
        <begin position="294"/>
        <end position="317"/>
    </location>
</feature>
<dbReference type="SUPFAM" id="SSF103473">
    <property type="entry name" value="MFS general substrate transporter"/>
    <property type="match status" value="1"/>
</dbReference>
<dbReference type="Pfam" id="PF01770">
    <property type="entry name" value="Folate_carrier"/>
    <property type="match status" value="1"/>
</dbReference>
<proteinExistence type="inferred from homology"/>
<dbReference type="PIRSF" id="PIRSF028739">
    <property type="entry name" value="Folate_carrier"/>
    <property type="match status" value="1"/>
</dbReference>
<comment type="subcellular location">
    <subcellularLocation>
        <location evidence="2">Membrane</location>
        <topology evidence="2">Multi-pass membrane protein</topology>
    </subcellularLocation>
</comment>
<reference evidence="4 5" key="1">
    <citation type="submission" date="2024-02" db="EMBL/GenBank/DDBJ databases">
        <authorList>
            <person name="Daric V."/>
            <person name="Darras S."/>
        </authorList>
    </citation>
    <scope>NUCLEOTIDE SEQUENCE [LARGE SCALE GENOMIC DNA]</scope>
</reference>
<evidence type="ECO:0000313" key="4">
    <source>
        <dbReference type="EMBL" id="CAK8698310.1"/>
    </source>
</evidence>
<dbReference type="EMBL" id="CAWYQH010000174">
    <property type="protein sequence ID" value="CAK8698310.1"/>
    <property type="molecule type" value="Genomic_DNA"/>
</dbReference>
<comment type="similarity">
    <text evidence="1 2">Belongs to the reduced folate carrier (RFC) transporter (TC 2.A.48) family.</text>
</comment>